<dbReference type="GO" id="GO:0016491">
    <property type="term" value="F:oxidoreductase activity"/>
    <property type="evidence" value="ECO:0007669"/>
    <property type="project" value="UniProtKB-KW"/>
</dbReference>
<dbReference type="EMBL" id="LJCO01000058">
    <property type="protein sequence ID" value="KPV43116.1"/>
    <property type="molecule type" value="Genomic_DNA"/>
</dbReference>
<dbReference type="InterPro" id="IPR036188">
    <property type="entry name" value="FAD/NAD-bd_sf"/>
</dbReference>
<evidence type="ECO:0000313" key="4">
    <source>
        <dbReference type="Proteomes" id="UP000050482"/>
    </source>
</evidence>
<dbReference type="InterPro" id="IPR006076">
    <property type="entry name" value="FAD-dep_OxRdtase"/>
</dbReference>
<dbReference type="RefSeq" id="WP_054969860.1">
    <property type="nucleotide sequence ID" value="NZ_LJCO01000058.1"/>
</dbReference>
<feature type="domain" description="FAD dependent oxidoreductase" evidence="2">
    <location>
        <begin position="5"/>
        <end position="354"/>
    </location>
</feature>
<dbReference type="PANTHER" id="PTHR13847">
    <property type="entry name" value="SARCOSINE DEHYDROGENASE-RELATED"/>
    <property type="match status" value="1"/>
</dbReference>
<protein>
    <recommendedName>
        <fullName evidence="2">FAD dependent oxidoreductase domain-containing protein</fullName>
    </recommendedName>
</protein>
<dbReference type="Proteomes" id="UP000050482">
    <property type="component" value="Unassembled WGS sequence"/>
</dbReference>
<dbReference type="Gene3D" id="3.30.9.10">
    <property type="entry name" value="D-Amino Acid Oxidase, subunit A, domain 2"/>
    <property type="match status" value="1"/>
</dbReference>
<dbReference type="SUPFAM" id="SSF51905">
    <property type="entry name" value="FAD/NAD(P)-binding domain"/>
    <property type="match status" value="1"/>
</dbReference>
<organism evidence="3 4">
    <name type="scientific">Alicyclobacillus ferrooxydans</name>
    <dbReference type="NCBI Taxonomy" id="471514"/>
    <lineage>
        <taxon>Bacteria</taxon>
        <taxon>Bacillati</taxon>
        <taxon>Bacillota</taxon>
        <taxon>Bacilli</taxon>
        <taxon>Bacillales</taxon>
        <taxon>Alicyclobacillaceae</taxon>
        <taxon>Alicyclobacillus</taxon>
    </lineage>
</organism>
<gene>
    <name evidence="3" type="ORF">AN477_14400</name>
</gene>
<reference evidence="3 4" key="1">
    <citation type="submission" date="2015-09" db="EMBL/GenBank/DDBJ databases">
        <title>Draft genome sequence of Alicyclobacillus ferrooxydans DSM 22381.</title>
        <authorList>
            <person name="Hemp J."/>
        </authorList>
    </citation>
    <scope>NUCLEOTIDE SEQUENCE [LARGE SCALE GENOMIC DNA]</scope>
    <source>
        <strain evidence="3 4">TC-34</strain>
    </source>
</reference>
<keyword evidence="1" id="KW-0560">Oxidoreductase</keyword>
<keyword evidence="4" id="KW-1185">Reference proteome</keyword>
<comment type="caution">
    <text evidence="3">The sequence shown here is derived from an EMBL/GenBank/DDBJ whole genome shotgun (WGS) entry which is preliminary data.</text>
</comment>
<dbReference type="STRING" id="471514.AN477_14400"/>
<evidence type="ECO:0000259" key="2">
    <source>
        <dbReference type="Pfam" id="PF01266"/>
    </source>
</evidence>
<evidence type="ECO:0000256" key="1">
    <source>
        <dbReference type="ARBA" id="ARBA00023002"/>
    </source>
</evidence>
<proteinExistence type="predicted"/>
<name>A0A0P9EVS8_9BACL</name>
<dbReference type="AlphaFoldDB" id="A0A0P9EVS8"/>
<dbReference type="GO" id="GO:0005737">
    <property type="term" value="C:cytoplasm"/>
    <property type="evidence" value="ECO:0007669"/>
    <property type="project" value="TreeGrafter"/>
</dbReference>
<evidence type="ECO:0000313" key="3">
    <source>
        <dbReference type="EMBL" id="KPV43116.1"/>
    </source>
</evidence>
<accession>A0A0P9EVS8</accession>
<dbReference type="PATRIC" id="fig|471514.4.peg.2259"/>
<sequence>MNTADVVIVGAGVNGLSTAFHLAKAGVKRVVVVERSHLAAGASGKSGALVRMHYTNEPETRLAIESFKYFSNWSDMVGGDCGLKQVGLLVFTPPEYHHHLEHNVAMQQRLGANAHILKAEDVSQVDPHVWCGDVTHVAYEPDSGYADPNATAFSFATAAAHLGVEFRLDTTVTKILTKEGKVTGVETSDGPIAAPVVLVAAGAWANDLLMPLGIDLGTRPALARVTLFRWPPEHSSTHMTYIDHIAHTWIRPEGESRTLIGAEFGIRRDADPHQFSEAVDQDYINLCREQLVRRFPVMRHSTMRGNWAGILMESPDSRPIIDQMPQYEGLFCMTGDSGTSFKTSPAIGKCLSEWITEGQTTTVDLTPFRSTRFAEGKPWVDEFDYGLRNLTISR</sequence>
<dbReference type="Gene3D" id="3.50.50.60">
    <property type="entry name" value="FAD/NAD(P)-binding domain"/>
    <property type="match status" value="1"/>
</dbReference>
<dbReference type="PANTHER" id="PTHR13847:SF287">
    <property type="entry name" value="FAD-DEPENDENT OXIDOREDUCTASE DOMAIN-CONTAINING PROTEIN 1"/>
    <property type="match status" value="1"/>
</dbReference>
<dbReference type="Pfam" id="PF01266">
    <property type="entry name" value="DAO"/>
    <property type="match status" value="1"/>
</dbReference>